<protein>
    <recommendedName>
        <fullName evidence="6">Choline transporter-like protein</fullName>
    </recommendedName>
</protein>
<dbReference type="PANTHER" id="PTHR12385:SF12">
    <property type="entry name" value="CHOLINE TRANSPORTER-LIKE PROTEIN"/>
    <property type="match status" value="1"/>
</dbReference>
<comment type="function">
    <text evidence="6">Choline transporter.</text>
</comment>
<evidence type="ECO:0000256" key="5">
    <source>
        <dbReference type="ARBA" id="ARBA00023136"/>
    </source>
</evidence>
<keyword evidence="4 6" id="KW-1133">Transmembrane helix</keyword>
<keyword evidence="8" id="KW-1185">Reference proteome</keyword>
<feature type="transmembrane region" description="Helical" evidence="6">
    <location>
        <begin position="56"/>
        <end position="78"/>
    </location>
</feature>
<feature type="transmembrane region" description="Helical" evidence="6">
    <location>
        <begin position="365"/>
        <end position="385"/>
    </location>
</feature>
<sequence length="766" mass="86521">MAAEPTGDQVEEMRSTTRRFGVFASCCCCDDDSKSDDGGKEHEVVIPKPRGCTDCAFLIVYITFCCILLLIGVFAYVYGNPLRLINGMDSFGNVCGTVNENFDNMSLSGQDMTDRPYVFYFSLKDMDRSTKICVSECPDMMIINMEELSNYYHNTSRSLCRYDFSEWDDTLDNLELSERNIQCPSFPIYSSRPILKRCIPAPSEMFRGIAFSKIYDYLNGLNIFKQILGDLAVTWVSVLALTSFSFVISFVLIIFLHWMTALISYLIMIGTALICVGFTAYMWWTYASIKMILDSTDEYMLLNEMIRNESAFLTYSIISTIFTILLVLVVLYLRNRVVVVVQLFREAGSALLAMPCLIIQPFITYISLTCFFCAWLYIVLCLATADLPHSRHLELGQVELLLHEEQYPLNSSLSDVEATTEPTLDERSISDAQELVGIIPQNRSVTLGDLSTLTLVEYSEPTWVKYLWWIYIVGLIWCSEFILACQQMVIASSVAAWYFSRNRAQMKCVIMEAICRLVKYHLGSVALGALLITLVKVPRLILKFADRVLRKWDQVKWAKWASRCCQCCLSCFENWMRDIHHNAYTVIAIQGVGFCPASKLAFSALVQNALQLAVINSIGDCVLFLAKCIAALLTGLLAVVYFQSDESLYFYAVPVLLTTIFAYFVAHCVISVFEMAVDTLFLCFCEDHNMHAADATDGDFYAPSTLLRFMTIDAVDALAIGRRAYIDEVGVTSKITQISAADRQSFPEEAIPMNPYAPTTERIEDS</sequence>
<evidence type="ECO:0000256" key="3">
    <source>
        <dbReference type="ARBA" id="ARBA00022692"/>
    </source>
</evidence>
<feature type="transmembrane region" description="Helical" evidence="6">
    <location>
        <begin position="583"/>
        <end position="606"/>
    </location>
</feature>
<keyword evidence="3 6" id="KW-0812">Transmembrane</keyword>
<comment type="caution">
    <text evidence="7">The sequence shown here is derived from an EMBL/GenBank/DDBJ whole genome shotgun (WGS) entry which is preliminary data.</text>
</comment>
<reference evidence="7 8" key="1">
    <citation type="submission" date="2024-08" db="EMBL/GenBank/DDBJ databases">
        <authorList>
            <person name="Cucini C."/>
            <person name="Frati F."/>
        </authorList>
    </citation>
    <scope>NUCLEOTIDE SEQUENCE [LARGE SCALE GENOMIC DNA]</scope>
</reference>
<dbReference type="Pfam" id="PF04515">
    <property type="entry name" value="Choline_transpo"/>
    <property type="match status" value="1"/>
</dbReference>
<evidence type="ECO:0000256" key="1">
    <source>
        <dbReference type="ARBA" id="ARBA00004141"/>
    </source>
</evidence>
<feature type="transmembrane region" description="Helical" evidence="6">
    <location>
        <begin position="312"/>
        <end position="333"/>
    </location>
</feature>
<dbReference type="PANTHER" id="PTHR12385">
    <property type="entry name" value="CHOLINE TRANSPORTER-LIKE (SLC FAMILY 44)"/>
    <property type="match status" value="1"/>
</dbReference>
<evidence type="ECO:0000256" key="4">
    <source>
        <dbReference type="ARBA" id="ARBA00022989"/>
    </source>
</evidence>
<feature type="transmembrane region" description="Helical" evidence="6">
    <location>
        <begin position="618"/>
        <end position="642"/>
    </location>
</feature>
<evidence type="ECO:0000313" key="8">
    <source>
        <dbReference type="Proteomes" id="UP001642540"/>
    </source>
</evidence>
<dbReference type="InterPro" id="IPR007603">
    <property type="entry name" value="Choline_transptr-like"/>
</dbReference>
<accession>A0ABP1QH02</accession>
<dbReference type="Proteomes" id="UP001642540">
    <property type="component" value="Unassembled WGS sequence"/>
</dbReference>
<proteinExistence type="inferred from homology"/>
<comment type="subcellular location">
    <subcellularLocation>
        <location evidence="6">Cell membrane</location>
        <topology evidence="6">Multi-pass membrane protein</topology>
    </subcellularLocation>
    <subcellularLocation>
        <location evidence="1">Membrane</location>
        <topology evidence="1">Multi-pass membrane protein</topology>
    </subcellularLocation>
</comment>
<feature type="transmembrane region" description="Helical" evidence="6">
    <location>
        <begin position="466"/>
        <end position="499"/>
    </location>
</feature>
<comment type="similarity">
    <text evidence="2 6">Belongs to the CTL (choline transporter-like) family.</text>
</comment>
<evidence type="ECO:0000313" key="7">
    <source>
        <dbReference type="EMBL" id="CAL8103002.1"/>
    </source>
</evidence>
<feature type="transmembrane region" description="Helical" evidence="6">
    <location>
        <begin position="520"/>
        <end position="542"/>
    </location>
</feature>
<name>A0ABP1QH02_9HEXA</name>
<gene>
    <name evidence="7" type="ORF">ODALV1_LOCUS11319</name>
</gene>
<feature type="transmembrane region" description="Helical" evidence="6">
    <location>
        <begin position="648"/>
        <end position="673"/>
    </location>
</feature>
<evidence type="ECO:0000256" key="6">
    <source>
        <dbReference type="RuleBase" id="RU368066"/>
    </source>
</evidence>
<feature type="transmembrane region" description="Helical" evidence="6">
    <location>
        <begin position="231"/>
        <end position="256"/>
    </location>
</feature>
<feature type="transmembrane region" description="Helical" evidence="6">
    <location>
        <begin position="262"/>
        <end position="284"/>
    </location>
</feature>
<organism evidence="7 8">
    <name type="scientific">Orchesella dallaii</name>
    <dbReference type="NCBI Taxonomy" id="48710"/>
    <lineage>
        <taxon>Eukaryota</taxon>
        <taxon>Metazoa</taxon>
        <taxon>Ecdysozoa</taxon>
        <taxon>Arthropoda</taxon>
        <taxon>Hexapoda</taxon>
        <taxon>Collembola</taxon>
        <taxon>Entomobryomorpha</taxon>
        <taxon>Entomobryoidea</taxon>
        <taxon>Orchesellidae</taxon>
        <taxon>Orchesellinae</taxon>
        <taxon>Orchesella</taxon>
    </lineage>
</organism>
<dbReference type="EMBL" id="CAXLJM020000034">
    <property type="protein sequence ID" value="CAL8103002.1"/>
    <property type="molecule type" value="Genomic_DNA"/>
</dbReference>
<keyword evidence="5 6" id="KW-0472">Membrane</keyword>
<evidence type="ECO:0000256" key="2">
    <source>
        <dbReference type="ARBA" id="ARBA00007168"/>
    </source>
</evidence>